<dbReference type="PIRSF" id="PIRSF000401">
    <property type="entry name" value="RPL11_MTase"/>
    <property type="match status" value="1"/>
</dbReference>
<keyword evidence="3 6" id="KW-0489">Methyltransferase</keyword>
<comment type="catalytic activity">
    <reaction evidence="6">
        <text>L-lysyl-[protein] + 3 S-adenosyl-L-methionine = N(6),N(6),N(6)-trimethyl-L-lysyl-[protein] + 3 S-adenosyl-L-homocysteine + 3 H(+)</text>
        <dbReference type="Rhea" id="RHEA:54192"/>
        <dbReference type="Rhea" id="RHEA-COMP:9752"/>
        <dbReference type="Rhea" id="RHEA-COMP:13826"/>
        <dbReference type="ChEBI" id="CHEBI:15378"/>
        <dbReference type="ChEBI" id="CHEBI:29969"/>
        <dbReference type="ChEBI" id="CHEBI:57856"/>
        <dbReference type="ChEBI" id="CHEBI:59789"/>
        <dbReference type="ChEBI" id="CHEBI:61961"/>
    </reaction>
</comment>
<dbReference type="GO" id="GO:0005840">
    <property type="term" value="C:ribosome"/>
    <property type="evidence" value="ECO:0007669"/>
    <property type="project" value="UniProtKB-KW"/>
</dbReference>
<evidence type="ECO:0000256" key="1">
    <source>
        <dbReference type="ARBA" id="ARBA00009741"/>
    </source>
</evidence>
<sequence>MNWTEMSILTTNEAVEPVSHILYEAGVSGLAIEDRADFLRVRENRFGEIYELNPEDFPEEGVIIKAYLANTESLSETVKIIKQNISKLVDFQIDIGKNKITLSDVKEEDWATAWKKYYHPVQVSDRFTIVPTWEDYTPAENELIIELDPGMAFGTGTHPTTVMCIQALEKTVQAGDYVIDVGTGSGVLSIAAALLDAKKVTALDLDDVAVEAAIQNVALNRVEEKVSVSQNDLLNGIEEAADVVVANILAEVIISFAAEAAEAVKPNGYFVASGIIDQKKEAVSNALTQAGFSIEEVISMDDWVAFISKRTN</sequence>
<evidence type="ECO:0000256" key="2">
    <source>
        <dbReference type="ARBA" id="ARBA00022490"/>
    </source>
</evidence>
<keyword evidence="4 6" id="KW-0808">Transferase</keyword>
<feature type="binding site" evidence="6">
    <location>
        <position position="247"/>
    </location>
    <ligand>
        <name>S-adenosyl-L-methionine</name>
        <dbReference type="ChEBI" id="CHEBI:59789"/>
    </ligand>
</feature>
<feature type="binding site" evidence="6">
    <location>
        <position position="182"/>
    </location>
    <ligand>
        <name>S-adenosyl-L-methionine</name>
        <dbReference type="ChEBI" id="CHEBI:59789"/>
    </ligand>
</feature>
<proteinExistence type="inferred from homology"/>
<dbReference type="EC" id="2.1.1.-" evidence="6"/>
<dbReference type="Pfam" id="PF06325">
    <property type="entry name" value="PrmA"/>
    <property type="match status" value="1"/>
</dbReference>
<dbReference type="InterPro" id="IPR050078">
    <property type="entry name" value="Ribosomal_L11_MeTrfase_PrmA"/>
</dbReference>
<evidence type="ECO:0000256" key="3">
    <source>
        <dbReference type="ARBA" id="ARBA00022603"/>
    </source>
</evidence>
<feature type="binding site" evidence="6">
    <location>
        <position position="161"/>
    </location>
    <ligand>
        <name>S-adenosyl-L-methionine</name>
        <dbReference type="ChEBI" id="CHEBI:59789"/>
    </ligand>
</feature>
<evidence type="ECO:0000256" key="5">
    <source>
        <dbReference type="ARBA" id="ARBA00022691"/>
    </source>
</evidence>
<comment type="similarity">
    <text evidence="1 6">Belongs to the methyltransferase superfamily. PrmA family.</text>
</comment>
<accession>A0A429XYQ5</accession>
<dbReference type="RefSeq" id="WP_126051255.1">
    <property type="nucleotide sequence ID" value="NZ_QYTV02000005.1"/>
</dbReference>
<dbReference type="InterPro" id="IPR029063">
    <property type="entry name" value="SAM-dependent_MTases_sf"/>
</dbReference>
<dbReference type="GO" id="GO:0005737">
    <property type="term" value="C:cytoplasm"/>
    <property type="evidence" value="ECO:0007669"/>
    <property type="project" value="UniProtKB-SubCell"/>
</dbReference>
<dbReference type="OrthoDB" id="9785995at2"/>
<dbReference type="AlphaFoldDB" id="A0A429XYQ5"/>
<dbReference type="Proteomes" id="UP000287156">
    <property type="component" value="Unassembled WGS sequence"/>
</dbReference>
<protein>
    <recommendedName>
        <fullName evidence="6">Ribosomal protein L11 methyltransferase</fullName>
        <shortName evidence="6">L11 Mtase</shortName>
        <ecNumber evidence="6">2.1.1.-</ecNumber>
    </recommendedName>
</protein>
<dbReference type="HAMAP" id="MF_00735">
    <property type="entry name" value="Methyltr_PrmA"/>
    <property type="match status" value="1"/>
</dbReference>
<dbReference type="NCBIfam" id="TIGR00406">
    <property type="entry name" value="prmA"/>
    <property type="match status" value="1"/>
</dbReference>
<organism evidence="7 8">
    <name type="scientific">Siminovitchia acidinfaciens</name>
    <dbReference type="NCBI Taxonomy" id="2321395"/>
    <lineage>
        <taxon>Bacteria</taxon>
        <taxon>Bacillati</taxon>
        <taxon>Bacillota</taxon>
        <taxon>Bacilli</taxon>
        <taxon>Bacillales</taxon>
        <taxon>Bacillaceae</taxon>
        <taxon>Siminovitchia</taxon>
    </lineage>
</organism>
<comment type="subcellular location">
    <subcellularLocation>
        <location evidence="6">Cytoplasm</location>
    </subcellularLocation>
</comment>
<evidence type="ECO:0000313" key="7">
    <source>
        <dbReference type="EMBL" id="RST73871.1"/>
    </source>
</evidence>
<dbReference type="GO" id="GO:0032259">
    <property type="term" value="P:methylation"/>
    <property type="evidence" value="ECO:0007669"/>
    <property type="project" value="UniProtKB-KW"/>
</dbReference>
<name>A0A429XYQ5_9BACI</name>
<dbReference type="InterPro" id="IPR004498">
    <property type="entry name" value="Ribosomal_PrmA_MeTrfase"/>
</dbReference>
<keyword evidence="2 6" id="KW-0963">Cytoplasm</keyword>
<evidence type="ECO:0000256" key="6">
    <source>
        <dbReference type="HAMAP-Rule" id="MF_00735"/>
    </source>
</evidence>
<keyword evidence="7" id="KW-0689">Ribosomal protein</keyword>
<reference evidence="7" key="1">
    <citation type="submission" date="2018-12" db="EMBL/GenBank/DDBJ databases">
        <authorList>
            <person name="Sun L."/>
            <person name="Chen Z."/>
        </authorList>
    </citation>
    <scope>NUCLEOTIDE SEQUENCE [LARGE SCALE GENOMIC DNA]</scope>
    <source>
        <strain evidence="7">3-2-2</strain>
    </source>
</reference>
<evidence type="ECO:0000313" key="8">
    <source>
        <dbReference type="Proteomes" id="UP000287156"/>
    </source>
</evidence>
<dbReference type="SUPFAM" id="SSF53335">
    <property type="entry name" value="S-adenosyl-L-methionine-dependent methyltransferases"/>
    <property type="match status" value="1"/>
</dbReference>
<keyword evidence="5 6" id="KW-0949">S-adenosyl-L-methionine</keyword>
<dbReference type="Gene3D" id="3.40.50.150">
    <property type="entry name" value="Vaccinia Virus protein VP39"/>
    <property type="match status" value="1"/>
</dbReference>
<dbReference type="CDD" id="cd02440">
    <property type="entry name" value="AdoMet_MTases"/>
    <property type="match status" value="1"/>
</dbReference>
<keyword evidence="7" id="KW-0687">Ribonucleoprotein</keyword>
<evidence type="ECO:0000256" key="4">
    <source>
        <dbReference type="ARBA" id="ARBA00022679"/>
    </source>
</evidence>
<comment type="caution">
    <text evidence="7">The sequence shown here is derived from an EMBL/GenBank/DDBJ whole genome shotgun (WGS) entry which is preliminary data.</text>
</comment>
<feature type="binding site" evidence="6">
    <location>
        <position position="204"/>
    </location>
    <ligand>
        <name>S-adenosyl-L-methionine</name>
        <dbReference type="ChEBI" id="CHEBI:59789"/>
    </ligand>
</feature>
<comment type="function">
    <text evidence="6">Methylates ribosomal protein L11.</text>
</comment>
<dbReference type="GO" id="GO:0016279">
    <property type="term" value="F:protein-lysine N-methyltransferase activity"/>
    <property type="evidence" value="ECO:0007669"/>
    <property type="project" value="RHEA"/>
</dbReference>
<gene>
    <name evidence="6" type="primary">prmA</name>
    <name evidence="7" type="ORF">D4T97_013440</name>
</gene>
<keyword evidence="8" id="KW-1185">Reference proteome</keyword>
<dbReference type="PANTHER" id="PTHR43648:SF1">
    <property type="entry name" value="ELECTRON TRANSFER FLAVOPROTEIN BETA SUBUNIT LYSINE METHYLTRANSFERASE"/>
    <property type="match status" value="1"/>
</dbReference>
<dbReference type="PANTHER" id="PTHR43648">
    <property type="entry name" value="ELECTRON TRANSFER FLAVOPROTEIN BETA SUBUNIT LYSINE METHYLTRANSFERASE"/>
    <property type="match status" value="1"/>
</dbReference>
<dbReference type="EMBL" id="QYTV02000005">
    <property type="protein sequence ID" value="RST73871.1"/>
    <property type="molecule type" value="Genomic_DNA"/>
</dbReference>